<protein>
    <recommendedName>
        <fullName evidence="1">DUF4817 domain-containing protein</fullName>
    </recommendedName>
</protein>
<evidence type="ECO:0000259" key="1">
    <source>
        <dbReference type="Pfam" id="PF16087"/>
    </source>
</evidence>
<reference evidence="2" key="2">
    <citation type="submission" date="2018-07" db="EMBL/GenBank/DDBJ databases">
        <authorList>
            <person name="Mckenzie S.K."/>
            <person name="Kronauer D.J.C."/>
        </authorList>
    </citation>
    <scope>NUCLEOTIDE SEQUENCE</scope>
    <source>
        <strain evidence="2">Clonal line C1</strain>
    </source>
</reference>
<gene>
    <name evidence="2" type="ORF">DMN91_012714</name>
    <name evidence="3" type="ORF">DMN91_012720</name>
</gene>
<comment type="caution">
    <text evidence="2">The sequence shown here is derived from an EMBL/GenBank/DDBJ whole genome shotgun (WGS) entry which is preliminary data.</text>
</comment>
<name>A0A3L8D2U9_OOCBI</name>
<organism evidence="2">
    <name type="scientific">Ooceraea biroi</name>
    <name type="common">Clonal raider ant</name>
    <name type="synonym">Cerapachys biroi</name>
    <dbReference type="NCBI Taxonomy" id="2015173"/>
    <lineage>
        <taxon>Eukaryota</taxon>
        <taxon>Metazoa</taxon>
        <taxon>Ecdysozoa</taxon>
        <taxon>Arthropoda</taxon>
        <taxon>Hexapoda</taxon>
        <taxon>Insecta</taxon>
        <taxon>Pterygota</taxon>
        <taxon>Neoptera</taxon>
        <taxon>Endopterygota</taxon>
        <taxon>Hymenoptera</taxon>
        <taxon>Apocrita</taxon>
        <taxon>Aculeata</taxon>
        <taxon>Formicoidea</taxon>
        <taxon>Formicidae</taxon>
        <taxon>Dorylinae</taxon>
        <taxon>Ooceraea</taxon>
    </lineage>
</organism>
<dbReference type="Pfam" id="PF16087">
    <property type="entry name" value="DUF4817"/>
    <property type="match status" value="1"/>
</dbReference>
<dbReference type="EMBL" id="QOIP01000014">
    <property type="protein sequence ID" value="RLU14827.1"/>
    <property type="molecule type" value="Genomic_DNA"/>
</dbReference>
<dbReference type="InterPro" id="IPR032135">
    <property type="entry name" value="DUF4817"/>
</dbReference>
<accession>A0A3L8D2U9</accession>
<dbReference type="OrthoDB" id="6755574at2759"/>
<evidence type="ECO:0000313" key="2">
    <source>
        <dbReference type="EMBL" id="RLU14827.1"/>
    </source>
</evidence>
<feature type="domain" description="DUF4817" evidence="1">
    <location>
        <begin position="60"/>
        <end position="106"/>
    </location>
</feature>
<evidence type="ECO:0000313" key="3">
    <source>
        <dbReference type="EMBL" id="RLU14833.1"/>
    </source>
</evidence>
<proteinExistence type="predicted"/>
<dbReference type="EMBL" id="QOIP01000014">
    <property type="protein sequence ID" value="RLU14833.1"/>
    <property type="molecule type" value="Genomic_DNA"/>
</dbReference>
<dbReference type="Proteomes" id="UP000279307">
    <property type="component" value="Chromosome 14"/>
</dbReference>
<reference evidence="2" key="1">
    <citation type="journal article" date="2018" name="Genome Res.">
        <title>The genomic architecture and molecular evolution of ant odorant receptors.</title>
        <authorList>
            <person name="McKenzie S.K."/>
            <person name="Kronauer D.J.C."/>
        </authorList>
    </citation>
    <scope>NUCLEOTIDE SEQUENCE [LARGE SCALE GENOMIC DNA]</scope>
    <source>
        <strain evidence="2">Clonal line C1</strain>
    </source>
</reference>
<dbReference type="AlphaFoldDB" id="A0A3L8D2U9"/>
<sequence>MSRSMFMSCVFFGNCYHNVIITKIVRTSDAYKRCECQSERSLSMRLVVALNVMANYNNSQIVDILITFGECGKNAAETARVLNERYPDRHRHSARSILRIISRARQFICVVEFKVKTLNIYCEEQKYRSYT</sequence>